<dbReference type="Proteomes" id="UP000004756">
    <property type="component" value="Unassembled WGS sequence"/>
</dbReference>
<name>C0D4P4_9FIRM</name>
<dbReference type="EMBL" id="ACCJ01000346">
    <property type="protein sequence ID" value="EEG53694.1"/>
    <property type="molecule type" value="Genomic_DNA"/>
</dbReference>
<reference evidence="1 2" key="2">
    <citation type="submission" date="2009-02" db="EMBL/GenBank/DDBJ databases">
        <title>Draft genome sequence of Clostridium asparagiforme (DSM 15981).</title>
        <authorList>
            <person name="Sudarsanam P."/>
            <person name="Ley R."/>
            <person name="Guruge J."/>
            <person name="Turnbaugh P.J."/>
            <person name="Mahowald M."/>
            <person name="Liep D."/>
            <person name="Gordon J."/>
        </authorList>
    </citation>
    <scope>NUCLEOTIDE SEQUENCE [LARGE SCALE GENOMIC DNA]</scope>
    <source>
        <strain evidence="1 2">DSM 15981</strain>
    </source>
</reference>
<evidence type="ECO:0000313" key="1">
    <source>
        <dbReference type="EMBL" id="EEG53694.1"/>
    </source>
</evidence>
<accession>C0D4P4</accession>
<proteinExistence type="predicted"/>
<reference evidence="1 2" key="1">
    <citation type="submission" date="2009-01" db="EMBL/GenBank/DDBJ databases">
        <authorList>
            <person name="Fulton L."/>
            <person name="Clifton S."/>
            <person name="Fulton B."/>
            <person name="Xu J."/>
            <person name="Minx P."/>
            <person name="Pepin K.H."/>
            <person name="Johnson M."/>
            <person name="Bhonagiri V."/>
            <person name="Nash W.E."/>
            <person name="Mardis E.R."/>
            <person name="Wilson R.K."/>
        </authorList>
    </citation>
    <scope>NUCLEOTIDE SEQUENCE [LARGE SCALE GENOMIC DNA]</scope>
    <source>
        <strain evidence="1 2">DSM 15981</strain>
    </source>
</reference>
<evidence type="ECO:0000313" key="2">
    <source>
        <dbReference type="Proteomes" id="UP000004756"/>
    </source>
</evidence>
<dbReference type="HOGENOM" id="CLU_2971188_0_0_9"/>
<gene>
    <name evidence="1" type="ORF">CLOSTASPAR_04238</name>
</gene>
<organism evidence="1 2">
    <name type="scientific">[Clostridium] asparagiforme DSM 15981</name>
    <dbReference type="NCBI Taxonomy" id="518636"/>
    <lineage>
        <taxon>Bacteria</taxon>
        <taxon>Bacillati</taxon>
        <taxon>Bacillota</taxon>
        <taxon>Clostridia</taxon>
        <taxon>Lachnospirales</taxon>
        <taxon>Lachnospiraceae</taxon>
        <taxon>Enterocloster</taxon>
    </lineage>
</organism>
<protein>
    <submittedName>
        <fullName evidence="1">Uncharacterized protein</fullName>
    </submittedName>
</protein>
<keyword evidence="2" id="KW-1185">Reference proteome</keyword>
<comment type="caution">
    <text evidence="1">The sequence shown here is derived from an EMBL/GenBank/DDBJ whole genome shotgun (WGS) entry which is preliminary data.</text>
</comment>
<dbReference type="AlphaFoldDB" id="C0D4P4"/>
<sequence>MHHDVPLLCFRCLTTSLLYRKAADLDNNNDSHHPVFFRMNFFKIFSKNYRQTQKHMVL</sequence>